<dbReference type="PANTHER" id="PTHR43788:SF8">
    <property type="entry name" value="DNA-BINDING PROTEIN SMUBP-2"/>
    <property type="match status" value="1"/>
</dbReference>
<name>A0A1M4XXS1_9FIRM</name>
<comment type="similarity">
    <text evidence="1">Belongs to the DNA2/NAM7 helicase family.</text>
</comment>
<evidence type="ECO:0000259" key="7">
    <source>
        <dbReference type="Pfam" id="PF13086"/>
    </source>
</evidence>
<dbReference type="InterPro" id="IPR041679">
    <property type="entry name" value="DNA2/NAM7-like_C"/>
</dbReference>
<organism evidence="9 10">
    <name type="scientific">Desulfofundulus australicus DSM 11792</name>
    <dbReference type="NCBI Taxonomy" id="1121425"/>
    <lineage>
        <taxon>Bacteria</taxon>
        <taxon>Bacillati</taxon>
        <taxon>Bacillota</taxon>
        <taxon>Clostridia</taxon>
        <taxon>Eubacteriales</taxon>
        <taxon>Peptococcaceae</taxon>
        <taxon>Desulfofundulus</taxon>
    </lineage>
</organism>
<feature type="domain" description="DNA2/NAM7 helicase helicase" evidence="7">
    <location>
        <begin position="257"/>
        <end position="328"/>
    </location>
</feature>
<dbReference type="InterPro" id="IPR050534">
    <property type="entry name" value="Coronavir_polyprotein_1ab"/>
</dbReference>
<keyword evidence="10" id="KW-1185">Reference proteome</keyword>
<protein>
    <submittedName>
        <fullName evidence="9">Part of AAA domain-containing protein</fullName>
    </submittedName>
</protein>
<dbReference type="InterPro" id="IPR047187">
    <property type="entry name" value="SF1_C_Upf1"/>
</dbReference>
<dbReference type="InterPro" id="IPR041677">
    <property type="entry name" value="DNA2/NAM7_AAA_11"/>
</dbReference>
<keyword evidence="3" id="KW-0378">Hydrolase</keyword>
<dbReference type="CDD" id="cd18808">
    <property type="entry name" value="SF1_C_Upf1"/>
    <property type="match status" value="1"/>
</dbReference>
<dbReference type="GO" id="GO:0005524">
    <property type="term" value="F:ATP binding"/>
    <property type="evidence" value="ECO:0007669"/>
    <property type="project" value="UniProtKB-KW"/>
</dbReference>
<dbReference type="Pfam" id="PF13087">
    <property type="entry name" value="AAA_12"/>
    <property type="match status" value="1"/>
</dbReference>
<dbReference type="Proteomes" id="UP000184196">
    <property type="component" value="Unassembled WGS sequence"/>
</dbReference>
<sequence length="1046" mass="117933">MHTGHVELLRYWRNSLIDAERVDDELPEQVLEITSEELIAGKISKESLSKEAAKRFGLKVEETEKPGNEQPVRVLVCPVQLQEKVQHGQKKKKDRALLWVPADLTSELELRPRQGKYPWISRKLLEPALGEVADLTVGRLDDVEKFIQGNSPEIACTDWQGLLGYGQKMLKAVVGNIKVSDYTIYNKAYVVSDDGVDNPAVHLIKLYDAIISDNRNVPLLKKYLSMIDEPVTAVMGLEQTLDQASKHCGQMTARFPLASSQREALHHFLTLKDGEILAVNGPPGTGKTTLLHSIIATLWVEAAFCQSEPPVIVAVSANNQAVTNIIDSFGKVLEHNPGNPLTERWLPEIKSYGLYFPAANLFNEANSRFQVASTNLYFPADSGFPGKVEERGYLLAASNFFMKKFEQCFGAKPQSIDVALCILHRELEKCVLLIRESVGKKKEALSRYKHVLDELDNIRRRFGLDTIDFEDLPGALGEHLKKVEARETELQNQIIEVEKSIFVISAECEKWLNLDRAWRLHQKSEPFWWKLAWFLPVVKRRRQARLAAFVQYHGLEQASGEIGYFISTGMQAALSSKELKENEKLRLNEEGQRIAAEKKNIETARESVLKLMPKLAEFNEEVKKLGNFLNDLDVTLRHKAFLLATHYWEARWLKEVELLHQLNESGQMPTGKERVERKLKLYAMLTPCMVSTLYILPKILSASPPRSSSEQRIFPLYNFADLLIIDEAGQVLPNLAAPAFALARKAVVVGDLLQIEPVCKIPKPVDIGNLVRHEVIKQADDLDKKYDEIKAKGITVSSGCVMAIAQRACRYQKYDSYGNPYPERGMFLSEHYRCLDEIIDYCNRLAYGGRLEPKRVSEIPPGALPPFGYLHVPGQSRYMGGSRVNEKEAEAILEWILAYKDYLEALYGRGEKQIYEIIAILTPFVAQKKLINNMLKLSRFAALRGGEKIITAGTVHALQGAERDVVVFSPVCTVRDGNPADFFFNKGKNMLNVAVSRAKNSFLVFGDLNVFKAGDSGLPSRLLGERLFSKPENNLSLWGSSFIKRL</sequence>
<feature type="domain" description="DNA2/NAM7 helicase-like C-terminal" evidence="8">
    <location>
        <begin position="822"/>
        <end position="1007"/>
    </location>
</feature>
<evidence type="ECO:0000256" key="6">
    <source>
        <dbReference type="SAM" id="Coils"/>
    </source>
</evidence>
<dbReference type="GO" id="GO:0016787">
    <property type="term" value="F:hydrolase activity"/>
    <property type="evidence" value="ECO:0007669"/>
    <property type="project" value="UniProtKB-KW"/>
</dbReference>
<dbReference type="InterPro" id="IPR027417">
    <property type="entry name" value="P-loop_NTPase"/>
</dbReference>
<evidence type="ECO:0000256" key="5">
    <source>
        <dbReference type="ARBA" id="ARBA00022840"/>
    </source>
</evidence>
<evidence type="ECO:0000256" key="1">
    <source>
        <dbReference type="ARBA" id="ARBA00007913"/>
    </source>
</evidence>
<evidence type="ECO:0000259" key="8">
    <source>
        <dbReference type="Pfam" id="PF13087"/>
    </source>
</evidence>
<evidence type="ECO:0000256" key="4">
    <source>
        <dbReference type="ARBA" id="ARBA00022806"/>
    </source>
</evidence>
<feature type="coiled-coil region" evidence="6">
    <location>
        <begin position="570"/>
        <end position="607"/>
    </location>
</feature>
<dbReference type="Gene3D" id="3.40.50.300">
    <property type="entry name" value="P-loop containing nucleotide triphosphate hydrolases"/>
    <property type="match status" value="3"/>
</dbReference>
<dbReference type="EMBL" id="FQUW01000012">
    <property type="protein sequence ID" value="SHE98103.1"/>
    <property type="molecule type" value="Genomic_DNA"/>
</dbReference>
<keyword evidence="5" id="KW-0067">ATP-binding</keyword>
<proteinExistence type="inferred from homology"/>
<feature type="coiled-coil region" evidence="6">
    <location>
        <begin position="441"/>
        <end position="500"/>
    </location>
</feature>
<accession>A0A1M4XXS1</accession>
<evidence type="ECO:0000313" key="9">
    <source>
        <dbReference type="EMBL" id="SHE98103.1"/>
    </source>
</evidence>
<evidence type="ECO:0000313" key="10">
    <source>
        <dbReference type="Proteomes" id="UP000184196"/>
    </source>
</evidence>
<keyword evidence="2" id="KW-0547">Nucleotide-binding</keyword>
<evidence type="ECO:0000256" key="2">
    <source>
        <dbReference type="ARBA" id="ARBA00022741"/>
    </source>
</evidence>
<evidence type="ECO:0000256" key="3">
    <source>
        <dbReference type="ARBA" id="ARBA00022801"/>
    </source>
</evidence>
<keyword evidence="4" id="KW-0347">Helicase</keyword>
<dbReference type="Pfam" id="PF13086">
    <property type="entry name" value="AAA_11"/>
    <property type="match status" value="1"/>
</dbReference>
<reference evidence="10" key="1">
    <citation type="submission" date="2016-11" db="EMBL/GenBank/DDBJ databases">
        <authorList>
            <person name="Varghese N."/>
            <person name="Submissions S."/>
        </authorList>
    </citation>
    <scope>NUCLEOTIDE SEQUENCE [LARGE SCALE GENOMIC DNA]</scope>
    <source>
        <strain evidence="10">DSM 11792</strain>
    </source>
</reference>
<dbReference type="SUPFAM" id="SSF52540">
    <property type="entry name" value="P-loop containing nucleoside triphosphate hydrolases"/>
    <property type="match status" value="2"/>
</dbReference>
<dbReference type="AlphaFoldDB" id="A0A1M4XXS1"/>
<dbReference type="PANTHER" id="PTHR43788">
    <property type="entry name" value="DNA2/NAM7 HELICASE FAMILY MEMBER"/>
    <property type="match status" value="1"/>
</dbReference>
<dbReference type="GO" id="GO:0003678">
    <property type="term" value="F:DNA helicase activity"/>
    <property type="evidence" value="ECO:0007669"/>
    <property type="project" value="UniProtKB-ARBA"/>
</dbReference>
<gene>
    <name evidence="9" type="ORF">SAMN02745218_01205</name>
</gene>
<keyword evidence="6" id="KW-0175">Coiled coil</keyword>